<dbReference type="EMBL" id="MHJI01000027">
    <property type="protein sequence ID" value="OGY64982.1"/>
    <property type="molecule type" value="Genomic_DNA"/>
</dbReference>
<evidence type="ECO:0000256" key="1">
    <source>
        <dbReference type="SAM" id="Phobius"/>
    </source>
</evidence>
<evidence type="ECO:0000313" key="2">
    <source>
        <dbReference type="EMBL" id="OGY64982.1"/>
    </source>
</evidence>
<proteinExistence type="predicted"/>
<organism evidence="2 3">
    <name type="scientific">Candidatus Harrisonbacteria bacterium RIFCSPLOWO2_01_FULL_40_28</name>
    <dbReference type="NCBI Taxonomy" id="1798406"/>
    <lineage>
        <taxon>Bacteria</taxon>
        <taxon>Candidatus Harrisoniibacteriota</taxon>
    </lineage>
</organism>
<keyword evidence="1" id="KW-0472">Membrane</keyword>
<protein>
    <submittedName>
        <fullName evidence="2">Uncharacterized protein</fullName>
    </submittedName>
</protein>
<dbReference type="Proteomes" id="UP000178517">
    <property type="component" value="Unassembled WGS sequence"/>
</dbReference>
<feature type="transmembrane region" description="Helical" evidence="1">
    <location>
        <begin position="6"/>
        <end position="25"/>
    </location>
</feature>
<evidence type="ECO:0000313" key="3">
    <source>
        <dbReference type="Proteomes" id="UP000178517"/>
    </source>
</evidence>
<name>A0A1G1ZK72_9BACT</name>
<keyword evidence="1" id="KW-0812">Transmembrane</keyword>
<gene>
    <name evidence="2" type="ORF">A3A04_01260</name>
</gene>
<sequence length="102" mass="11793">MYDFILQIIFMLSIGIVIYLMALGLPRVGNEKEPKIIKTLADLTKSIPLDRIDAALNKVLEKALRRFRLIILRVDNWVNSFLGKVRKSNTTDEDDQSTLFRK</sequence>
<reference evidence="2 3" key="1">
    <citation type="journal article" date="2016" name="Nat. Commun.">
        <title>Thousands of microbial genomes shed light on interconnected biogeochemical processes in an aquifer system.</title>
        <authorList>
            <person name="Anantharaman K."/>
            <person name="Brown C.T."/>
            <person name="Hug L.A."/>
            <person name="Sharon I."/>
            <person name="Castelle C.J."/>
            <person name="Probst A.J."/>
            <person name="Thomas B.C."/>
            <person name="Singh A."/>
            <person name="Wilkins M.J."/>
            <person name="Karaoz U."/>
            <person name="Brodie E.L."/>
            <person name="Williams K.H."/>
            <person name="Hubbard S.S."/>
            <person name="Banfield J.F."/>
        </authorList>
    </citation>
    <scope>NUCLEOTIDE SEQUENCE [LARGE SCALE GENOMIC DNA]</scope>
</reference>
<keyword evidence="1" id="KW-1133">Transmembrane helix</keyword>
<comment type="caution">
    <text evidence="2">The sequence shown here is derived from an EMBL/GenBank/DDBJ whole genome shotgun (WGS) entry which is preliminary data.</text>
</comment>
<dbReference type="AlphaFoldDB" id="A0A1G1ZK72"/>
<dbReference type="STRING" id="1798406.A3A04_01260"/>
<accession>A0A1G1ZK72</accession>